<dbReference type="EMBL" id="QXFY01003952">
    <property type="protein sequence ID" value="KAE9280834.1"/>
    <property type="molecule type" value="Genomic_DNA"/>
</dbReference>
<dbReference type="Proteomes" id="UP000486351">
    <property type="component" value="Unassembled WGS sequence"/>
</dbReference>
<name>A0A6A4C9A9_9STRA</name>
<dbReference type="EMBL" id="QXFZ01003629">
    <property type="protein sequence ID" value="KAE9067927.1"/>
    <property type="molecule type" value="Genomic_DNA"/>
</dbReference>
<evidence type="ECO:0000313" key="1">
    <source>
        <dbReference type="EMBL" id="KAE9067927.1"/>
    </source>
</evidence>
<dbReference type="EMBL" id="QXGE01001972">
    <property type="protein sequence ID" value="KAE9286262.1"/>
    <property type="molecule type" value="Genomic_DNA"/>
</dbReference>
<dbReference type="AlphaFoldDB" id="A0A6A4C9A9"/>
<organism evidence="3 4">
    <name type="scientific">Phytophthora fragariae</name>
    <dbReference type="NCBI Taxonomy" id="53985"/>
    <lineage>
        <taxon>Eukaryota</taxon>
        <taxon>Sar</taxon>
        <taxon>Stramenopiles</taxon>
        <taxon>Oomycota</taxon>
        <taxon>Peronosporomycetes</taxon>
        <taxon>Peronosporales</taxon>
        <taxon>Peronosporaceae</taxon>
        <taxon>Phytophthora</taxon>
    </lineage>
</organism>
<gene>
    <name evidence="3" type="ORF">PF001_g21525</name>
    <name evidence="1" type="ORF">PF007_g27882</name>
    <name evidence="2" type="ORF">PF008_g28041</name>
</gene>
<reference evidence="4 5" key="1">
    <citation type="submission" date="2018-08" db="EMBL/GenBank/DDBJ databases">
        <title>Genomic investigation of the strawberry pathogen Phytophthora fragariae indicates pathogenicity is determined by transcriptional variation in three key races.</title>
        <authorList>
            <person name="Adams T.M."/>
            <person name="Armitage A.D."/>
            <person name="Sobczyk M.K."/>
            <person name="Bates H.J."/>
            <person name="Dunwell J.M."/>
            <person name="Nellist C.F."/>
            <person name="Harrison R.J."/>
        </authorList>
    </citation>
    <scope>NUCLEOTIDE SEQUENCE [LARGE SCALE GENOMIC DNA]</scope>
    <source>
        <strain evidence="3 4">A4</strain>
        <strain evidence="1 5">NOV-71</strain>
        <strain evidence="2 6">NOV-77</strain>
    </source>
</reference>
<proteinExistence type="predicted"/>
<dbReference type="Proteomes" id="UP000437068">
    <property type="component" value="Unassembled WGS sequence"/>
</dbReference>
<evidence type="ECO:0000313" key="4">
    <source>
        <dbReference type="Proteomes" id="UP000437068"/>
    </source>
</evidence>
<dbReference type="Proteomes" id="UP000441208">
    <property type="component" value="Unassembled WGS sequence"/>
</dbReference>
<accession>A0A6A4C9A9</accession>
<evidence type="ECO:0000313" key="6">
    <source>
        <dbReference type="Proteomes" id="UP000486351"/>
    </source>
</evidence>
<comment type="caution">
    <text evidence="3">The sequence shown here is derived from an EMBL/GenBank/DDBJ whole genome shotgun (WGS) entry which is preliminary data.</text>
</comment>
<sequence length="89" mass="8878">MRAAAACPIPAATAIACSAANGRAPSLSPAVLANPLIAFPASSYRGPTSLPPNPRPNCFQLIRSATSGLASLFFGGAVPASFVSALPLR</sequence>
<evidence type="ECO:0000313" key="3">
    <source>
        <dbReference type="EMBL" id="KAE9286262.1"/>
    </source>
</evidence>
<protein>
    <submittedName>
        <fullName evidence="3">Uncharacterized protein</fullName>
    </submittedName>
</protein>
<dbReference type="PROSITE" id="PS51257">
    <property type="entry name" value="PROKAR_LIPOPROTEIN"/>
    <property type="match status" value="1"/>
</dbReference>
<evidence type="ECO:0000313" key="5">
    <source>
        <dbReference type="Proteomes" id="UP000441208"/>
    </source>
</evidence>
<evidence type="ECO:0000313" key="2">
    <source>
        <dbReference type="EMBL" id="KAE9280834.1"/>
    </source>
</evidence>